<dbReference type="OMA" id="AQEVEYI"/>
<reference evidence="10 11" key="1">
    <citation type="journal article" date="2011" name="PLoS Genet.">
        <title>Genome sequencing and comparative transcriptomics of the model entomopathogenic fungi Metarhizium anisopliae and M. acridum.</title>
        <authorList>
            <person name="Gao Q."/>
            <person name="Jin K."/>
            <person name="Ying S.H."/>
            <person name="Zhang Y."/>
            <person name="Xiao G."/>
            <person name="Shang Y."/>
            <person name="Duan Z."/>
            <person name="Hu X."/>
            <person name="Xie X.Q."/>
            <person name="Zhou G."/>
            <person name="Peng G."/>
            <person name="Luo Z."/>
            <person name="Huang W."/>
            <person name="Wang B."/>
            <person name="Fang W."/>
            <person name="Wang S."/>
            <person name="Zhong Y."/>
            <person name="Ma L.J."/>
            <person name="St Leger R.J."/>
            <person name="Zhao G.P."/>
            <person name="Pei Y."/>
            <person name="Feng M.G."/>
            <person name="Xia Y."/>
            <person name="Wang C."/>
        </authorList>
    </citation>
    <scope>NUCLEOTIDE SEQUENCE [LARGE SCALE GENOMIC DNA]</scope>
    <source>
        <strain evidence="10 11">CQMa 102</strain>
    </source>
</reference>
<keyword evidence="2 5" id="KW-0645">Protease</keyword>
<dbReference type="Proteomes" id="UP000002499">
    <property type="component" value="Unassembled WGS sequence"/>
</dbReference>
<evidence type="ECO:0000256" key="8">
    <source>
        <dbReference type="SAM" id="SignalP"/>
    </source>
</evidence>
<feature type="region of interest" description="Disordered" evidence="7">
    <location>
        <begin position="437"/>
        <end position="482"/>
    </location>
</feature>
<feature type="signal peptide" evidence="8">
    <location>
        <begin position="1"/>
        <end position="21"/>
    </location>
</feature>
<dbReference type="GO" id="GO:0004252">
    <property type="term" value="F:serine-type endopeptidase activity"/>
    <property type="evidence" value="ECO:0007669"/>
    <property type="project" value="UniProtKB-UniRule"/>
</dbReference>
<name>E9EGI6_METAQ</name>
<dbReference type="InterPro" id="IPR023827">
    <property type="entry name" value="Peptidase_S8_Asp-AS"/>
</dbReference>
<evidence type="ECO:0000256" key="5">
    <source>
        <dbReference type="PROSITE-ProRule" id="PRU01240"/>
    </source>
</evidence>
<dbReference type="GO" id="GO:0006508">
    <property type="term" value="P:proteolysis"/>
    <property type="evidence" value="ECO:0007669"/>
    <property type="project" value="UniProtKB-KW"/>
</dbReference>
<dbReference type="PANTHER" id="PTHR43806">
    <property type="entry name" value="PEPTIDASE S8"/>
    <property type="match status" value="1"/>
</dbReference>
<dbReference type="Pfam" id="PF00082">
    <property type="entry name" value="Peptidase_S8"/>
    <property type="match status" value="1"/>
</dbReference>
<dbReference type="InterPro" id="IPR000209">
    <property type="entry name" value="Peptidase_S8/S53_dom"/>
</dbReference>
<dbReference type="InterPro" id="IPR023828">
    <property type="entry name" value="Peptidase_S8_Ser-AS"/>
</dbReference>
<accession>E9EGI6</accession>
<proteinExistence type="inferred from homology"/>
<dbReference type="InterPro" id="IPR050131">
    <property type="entry name" value="Peptidase_S8_subtilisin-like"/>
</dbReference>
<gene>
    <name evidence="10" type="ORF">MAC_08984</name>
</gene>
<dbReference type="AlphaFoldDB" id="E9EGI6"/>
<evidence type="ECO:0000256" key="7">
    <source>
        <dbReference type="SAM" id="MobiDB-lite"/>
    </source>
</evidence>
<evidence type="ECO:0000259" key="9">
    <source>
        <dbReference type="Pfam" id="PF00082"/>
    </source>
</evidence>
<feature type="active site" description="Charge relay system" evidence="5">
    <location>
        <position position="401"/>
    </location>
</feature>
<dbReference type="Gene3D" id="3.40.50.200">
    <property type="entry name" value="Peptidase S8/S53 domain"/>
    <property type="match status" value="1"/>
</dbReference>
<feature type="compositionally biased region" description="Polar residues" evidence="7">
    <location>
        <begin position="437"/>
        <end position="457"/>
    </location>
</feature>
<evidence type="ECO:0000256" key="6">
    <source>
        <dbReference type="RuleBase" id="RU003355"/>
    </source>
</evidence>
<dbReference type="PROSITE" id="PS00136">
    <property type="entry name" value="SUBTILASE_ASP"/>
    <property type="match status" value="1"/>
</dbReference>
<dbReference type="PROSITE" id="PS00138">
    <property type="entry name" value="SUBTILASE_SER"/>
    <property type="match status" value="1"/>
</dbReference>
<dbReference type="eggNOG" id="KOG1153">
    <property type="taxonomic scope" value="Eukaryota"/>
</dbReference>
<dbReference type="FunFam" id="3.40.50.200:FF:000007">
    <property type="entry name" value="Subtilisin-like serine protease"/>
    <property type="match status" value="1"/>
</dbReference>
<dbReference type="InterPro" id="IPR015500">
    <property type="entry name" value="Peptidase_S8_subtilisin-rel"/>
</dbReference>
<feature type="active site" description="Charge relay system" evidence="5">
    <location>
        <position position="203"/>
    </location>
</feature>
<comment type="similarity">
    <text evidence="1 5 6">Belongs to the peptidase S8 family.</text>
</comment>
<protein>
    <submittedName>
        <fullName evidence="10">Putative subtilisin-like protease</fullName>
    </submittedName>
</protein>
<dbReference type="OrthoDB" id="206201at2759"/>
<feature type="region of interest" description="Disordered" evidence="7">
    <location>
        <begin position="43"/>
        <end position="63"/>
    </location>
</feature>
<dbReference type="SUPFAM" id="SSF52743">
    <property type="entry name" value="Subtilisin-like"/>
    <property type="match status" value="1"/>
</dbReference>
<dbReference type="PROSITE" id="PS51892">
    <property type="entry name" value="SUBTILASE"/>
    <property type="match status" value="1"/>
</dbReference>
<dbReference type="InParanoid" id="E9EGI6"/>
<evidence type="ECO:0000256" key="2">
    <source>
        <dbReference type="ARBA" id="ARBA00022670"/>
    </source>
</evidence>
<dbReference type="InterPro" id="IPR036852">
    <property type="entry name" value="Peptidase_S8/S53_dom_sf"/>
</dbReference>
<feature type="active site" description="Charge relay system" evidence="5">
    <location>
        <position position="235"/>
    </location>
</feature>
<evidence type="ECO:0000256" key="1">
    <source>
        <dbReference type="ARBA" id="ARBA00011073"/>
    </source>
</evidence>
<dbReference type="EMBL" id="GL698596">
    <property type="protein sequence ID" value="EFY84952.1"/>
    <property type="molecule type" value="Genomic_DNA"/>
</dbReference>
<dbReference type="HOGENOM" id="CLU_011263_1_4_1"/>
<feature type="chain" id="PRO_5003239226" evidence="8">
    <location>
        <begin position="22"/>
        <end position="482"/>
    </location>
</feature>
<dbReference type="CDD" id="cd04077">
    <property type="entry name" value="Peptidases_S8_PCSK9_ProteinaseK_like"/>
    <property type="match status" value="1"/>
</dbReference>
<dbReference type="InterPro" id="IPR034193">
    <property type="entry name" value="PCSK9_ProteinaseK-like"/>
</dbReference>
<evidence type="ECO:0000313" key="11">
    <source>
        <dbReference type="Proteomes" id="UP000002499"/>
    </source>
</evidence>
<organism evidence="11">
    <name type="scientific">Metarhizium acridum (strain CQMa 102)</name>
    <dbReference type="NCBI Taxonomy" id="655827"/>
    <lineage>
        <taxon>Eukaryota</taxon>
        <taxon>Fungi</taxon>
        <taxon>Dikarya</taxon>
        <taxon>Ascomycota</taxon>
        <taxon>Pezizomycotina</taxon>
        <taxon>Sordariomycetes</taxon>
        <taxon>Hypocreomycetidae</taxon>
        <taxon>Hypocreales</taxon>
        <taxon>Clavicipitaceae</taxon>
        <taxon>Metarhizium</taxon>
    </lineage>
</organism>
<keyword evidence="3 5" id="KW-0378">Hydrolase</keyword>
<keyword evidence="8" id="KW-0732">Signal</keyword>
<feature type="domain" description="Peptidase S8/S53" evidence="9">
    <location>
        <begin position="201"/>
        <end position="434"/>
    </location>
</feature>
<evidence type="ECO:0000256" key="4">
    <source>
        <dbReference type="ARBA" id="ARBA00022825"/>
    </source>
</evidence>
<dbReference type="PANTHER" id="PTHR43806:SF11">
    <property type="entry name" value="CEREVISIN-RELATED"/>
    <property type="match status" value="1"/>
</dbReference>
<sequence>MASMRNIVLGAVFLWVQLIAASPAPIGGDSGLFGLLGLGSSQNGPNENGDKNASPTPAKSNVNANSKIVPNSYIAVYKNTTSEKAVKAMTASVSAQLKKRNLNKRGPGGEPLSTDVRAIKMNTWHAMTFQAEESMALEIGDADEVDYVEPDQWMSTSELVVQQNAPPGLQRLSEAAPVGQQQQKGAYVFDSSAGNTTTAYVVDSGCLTTHQDFEGRATTIANLVRGEKATDANGHGTHVACTIGGKNFGVAKKATVKCVKVMNANGQGQNADIIAGLQSVVNDVQKNNLQGKAVVNLSLGGGKSQALDAAMNNVFKAGIVPVVAAGNENACANRVLQQDAANTSPASARNAITVGAVDANTDQKASFSNFGRDVDINAPGVKVQSCGINSNTDVSVKSGTSMASPHVAGLAAYLMTLENIDSPANVTARLKQLSGNTQAQVGNGKSGTTPLIANNGNQKDKNEFLTGDGPAQGTPDTAAALN</sequence>
<dbReference type="PRINTS" id="PR00723">
    <property type="entry name" value="SUBTILISIN"/>
</dbReference>
<evidence type="ECO:0000313" key="10">
    <source>
        <dbReference type="EMBL" id="EFY84952.1"/>
    </source>
</evidence>
<keyword evidence="4 5" id="KW-0720">Serine protease</keyword>
<keyword evidence="11" id="KW-1185">Reference proteome</keyword>
<evidence type="ECO:0000256" key="3">
    <source>
        <dbReference type="ARBA" id="ARBA00022801"/>
    </source>
</evidence>